<evidence type="ECO:0000313" key="1">
    <source>
        <dbReference type="EMBL" id="DAF57707.1"/>
    </source>
</evidence>
<proteinExistence type="predicted"/>
<sequence>MFHNDYINAVREYLHRYHEFNTYIKNIKADLEDLNATQALCAAPKVPTLSHTPGGNGIMISPEERAVYENDRIEERRQKLYSDLEKIEPLINRLNRSIEALEYSDRVITEERFINGASWMRIADRLHMSETAVRKRSGKVLEQIATMMFGPSVIPVQTHFVFFDEWKKS</sequence>
<dbReference type="EMBL" id="BK032738">
    <property type="protein sequence ID" value="DAF57707.1"/>
    <property type="molecule type" value="Genomic_DNA"/>
</dbReference>
<dbReference type="InterPro" id="IPR036388">
    <property type="entry name" value="WH-like_DNA-bd_sf"/>
</dbReference>
<dbReference type="InterPro" id="IPR013324">
    <property type="entry name" value="RNA_pol_sigma_r3/r4-like"/>
</dbReference>
<dbReference type="SUPFAM" id="SSF88659">
    <property type="entry name" value="Sigma3 and sigma4 domains of RNA polymerase sigma factors"/>
    <property type="match status" value="1"/>
</dbReference>
<name>A0A8S5T3W0_9CAUD</name>
<organism evidence="1">
    <name type="scientific">Myoviridae sp. ct31P9</name>
    <dbReference type="NCBI Taxonomy" id="2827657"/>
    <lineage>
        <taxon>Viruses</taxon>
        <taxon>Duplodnaviria</taxon>
        <taxon>Heunggongvirae</taxon>
        <taxon>Uroviricota</taxon>
        <taxon>Caudoviricetes</taxon>
    </lineage>
</organism>
<reference evidence="1" key="1">
    <citation type="journal article" date="2021" name="Proc. Natl. Acad. Sci. U.S.A.">
        <title>A Catalog of Tens of Thousands of Viruses from Human Metagenomes Reveals Hidden Associations with Chronic Diseases.</title>
        <authorList>
            <person name="Tisza M.J."/>
            <person name="Buck C.B."/>
        </authorList>
    </citation>
    <scope>NUCLEOTIDE SEQUENCE</scope>
    <source>
        <strain evidence="1">Ct31P9</strain>
    </source>
</reference>
<accession>A0A8S5T3W0</accession>
<protein>
    <submittedName>
        <fullName evidence="1">Transcriptional activator</fullName>
    </submittedName>
</protein>
<dbReference type="Gene3D" id="1.10.10.10">
    <property type="entry name" value="Winged helix-like DNA-binding domain superfamily/Winged helix DNA-binding domain"/>
    <property type="match status" value="1"/>
</dbReference>